<evidence type="ECO:0000256" key="1">
    <source>
        <dbReference type="ARBA" id="ARBA00004141"/>
    </source>
</evidence>
<comment type="similarity">
    <text evidence="11">Belongs to the binding-protein-dependent transport system permease family.</text>
</comment>
<dbReference type="InterPro" id="IPR003439">
    <property type="entry name" value="ABC_transporter-like_ATP-bd"/>
</dbReference>
<evidence type="ECO:0000256" key="2">
    <source>
        <dbReference type="ARBA" id="ARBA00004202"/>
    </source>
</evidence>
<dbReference type="PANTHER" id="PTHR43297:SF2">
    <property type="entry name" value="DIPEPTIDE TRANSPORT ATP-BINDING PROTEIN DPPD"/>
    <property type="match status" value="1"/>
</dbReference>
<feature type="transmembrane region" description="Helical" evidence="11">
    <location>
        <begin position="129"/>
        <end position="153"/>
    </location>
</feature>
<dbReference type="SUPFAM" id="SSF52540">
    <property type="entry name" value="P-loop containing nucleoside triphosphate hydrolases"/>
    <property type="match status" value="1"/>
</dbReference>
<gene>
    <name evidence="15" type="ORF">SAMN05421806_10459</name>
</gene>
<dbReference type="InterPro" id="IPR003593">
    <property type="entry name" value="AAA+_ATPase"/>
</dbReference>
<dbReference type="GO" id="GO:0005886">
    <property type="term" value="C:plasma membrane"/>
    <property type="evidence" value="ECO:0007669"/>
    <property type="project" value="UniProtKB-SubCell"/>
</dbReference>
<dbReference type="Proteomes" id="UP000199155">
    <property type="component" value="Unassembled WGS sequence"/>
</dbReference>
<dbReference type="OrthoDB" id="3327300at2"/>
<dbReference type="PROSITE" id="PS00211">
    <property type="entry name" value="ABC_TRANSPORTER_1"/>
    <property type="match status" value="1"/>
</dbReference>
<feature type="compositionally biased region" description="Low complexity" evidence="12">
    <location>
        <begin position="625"/>
        <end position="636"/>
    </location>
</feature>
<dbReference type="CDD" id="cd03257">
    <property type="entry name" value="ABC_NikE_OppD_transporters"/>
    <property type="match status" value="1"/>
</dbReference>
<organism evidence="15 16">
    <name type="scientific">Streptomyces indicus</name>
    <dbReference type="NCBI Taxonomy" id="417292"/>
    <lineage>
        <taxon>Bacteria</taxon>
        <taxon>Bacillati</taxon>
        <taxon>Actinomycetota</taxon>
        <taxon>Actinomycetes</taxon>
        <taxon>Kitasatosporales</taxon>
        <taxon>Streptomycetaceae</taxon>
        <taxon>Streptomyces</taxon>
    </lineage>
</organism>
<dbReference type="PANTHER" id="PTHR43297">
    <property type="entry name" value="OLIGOPEPTIDE TRANSPORT ATP-BINDING PROTEIN APPD"/>
    <property type="match status" value="1"/>
</dbReference>
<dbReference type="STRING" id="417292.SAMN05421806_10459"/>
<feature type="region of interest" description="Disordered" evidence="12">
    <location>
        <begin position="625"/>
        <end position="663"/>
    </location>
</feature>
<feature type="region of interest" description="Disordered" evidence="12">
    <location>
        <begin position="559"/>
        <end position="580"/>
    </location>
</feature>
<keyword evidence="4 11" id="KW-0813">Transport</keyword>
<keyword evidence="8 15" id="KW-0067">ATP-binding</keyword>
<dbReference type="PROSITE" id="PS50893">
    <property type="entry name" value="ABC_TRANSPORTER_2"/>
    <property type="match status" value="1"/>
</dbReference>
<feature type="transmembrane region" description="Helical" evidence="11">
    <location>
        <begin position="21"/>
        <end position="42"/>
    </location>
</feature>
<evidence type="ECO:0000256" key="7">
    <source>
        <dbReference type="ARBA" id="ARBA00022741"/>
    </source>
</evidence>
<evidence type="ECO:0000256" key="4">
    <source>
        <dbReference type="ARBA" id="ARBA00022448"/>
    </source>
</evidence>
<evidence type="ECO:0000256" key="8">
    <source>
        <dbReference type="ARBA" id="ARBA00022840"/>
    </source>
</evidence>
<evidence type="ECO:0000256" key="3">
    <source>
        <dbReference type="ARBA" id="ARBA00005417"/>
    </source>
</evidence>
<keyword evidence="9 11" id="KW-1133">Transmembrane helix</keyword>
<evidence type="ECO:0000313" key="16">
    <source>
        <dbReference type="Proteomes" id="UP000199155"/>
    </source>
</evidence>
<evidence type="ECO:0000256" key="6">
    <source>
        <dbReference type="ARBA" id="ARBA00022692"/>
    </source>
</evidence>
<dbReference type="SMART" id="SM00382">
    <property type="entry name" value="AAA"/>
    <property type="match status" value="1"/>
</dbReference>
<dbReference type="RefSeq" id="WP_093609191.1">
    <property type="nucleotide sequence ID" value="NZ_FNFF01000004.1"/>
</dbReference>
<evidence type="ECO:0000259" key="13">
    <source>
        <dbReference type="PROSITE" id="PS50893"/>
    </source>
</evidence>
<protein>
    <submittedName>
        <fullName evidence="15">Oligopeptide/dipeptide ABC transporter, ATP-binding protein, C-terminal domain-containing protein</fullName>
    </submittedName>
</protein>
<dbReference type="InterPro" id="IPR035906">
    <property type="entry name" value="MetI-like_sf"/>
</dbReference>
<comment type="subcellular location">
    <subcellularLocation>
        <location evidence="11">Cell membrane</location>
        <topology evidence="11">Multi-pass membrane protein</topology>
    </subcellularLocation>
    <subcellularLocation>
        <location evidence="2">Cell membrane</location>
        <topology evidence="2">Peripheral membrane protein</topology>
    </subcellularLocation>
    <subcellularLocation>
        <location evidence="1">Membrane</location>
        <topology evidence="1">Multi-pass membrane protein</topology>
    </subcellularLocation>
</comment>
<proteinExistence type="inferred from homology"/>
<name>A0A1G8YGH9_9ACTN</name>
<evidence type="ECO:0000313" key="15">
    <source>
        <dbReference type="EMBL" id="SDK02029.1"/>
    </source>
</evidence>
<evidence type="ECO:0000256" key="11">
    <source>
        <dbReference type="RuleBase" id="RU363032"/>
    </source>
</evidence>
<feature type="domain" description="ABC transporter" evidence="13">
    <location>
        <begin position="309"/>
        <end position="553"/>
    </location>
</feature>
<dbReference type="CDD" id="cd06261">
    <property type="entry name" value="TM_PBP2"/>
    <property type="match status" value="1"/>
</dbReference>
<dbReference type="GO" id="GO:0016887">
    <property type="term" value="F:ATP hydrolysis activity"/>
    <property type="evidence" value="ECO:0007669"/>
    <property type="project" value="InterPro"/>
</dbReference>
<dbReference type="Pfam" id="PF08352">
    <property type="entry name" value="oligo_HPY"/>
    <property type="match status" value="1"/>
</dbReference>
<accession>A0A1G8YGH9</accession>
<dbReference type="Gene3D" id="3.40.50.300">
    <property type="entry name" value="P-loop containing nucleotide triphosphate hydrolases"/>
    <property type="match status" value="1"/>
</dbReference>
<dbReference type="PROSITE" id="PS50928">
    <property type="entry name" value="ABC_TM1"/>
    <property type="match status" value="1"/>
</dbReference>
<keyword evidence="16" id="KW-1185">Reference proteome</keyword>
<dbReference type="EMBL" id="FNFF01000004">
    <property type="protein sequence ID" value="SDK02029.1"/>
    <property type="molecule type" value="Genomic_DNA"/>
</dbReference>
<dbReference type="InterPro" id="IPR013563">
    <property type="entry name" value="Oligopep_ABC_C"/>
</dbReference>
<dbReference type="InterPro" id="IPR000515">
    <property type="entry name" value="MetI-like"/>
</dbReference>
<reference evidence="15 16" key="1">
    <citation type="submission" date="2016-10" db="EMBL/GenBank/DDBJ databases">
        <authorList>
            <person name="de Groot N.N."/>
        </authorList>
    </citation>
    <scope>NUCLEOTIDE SEQUENCE [LARGE SCALE GENOMIC DNA]</scope>
    <source>
        <strain evidence="15 16">CGMCC 4.5727</strain>
    </source>
</reference>
<dbReference type="Gene3D" id="1.10.3720.10">
    <property type="entry name" value="MetI-like"/>
    <property type="match status" value="1"/>
</dbReference>
<dbReference type="Pfam" id="PF00005">
    <property type="entry name" value="ABC_tran"/>
    <property type="match status" value="1"/>
</dbReference>
<dbReference type="NCBIfam" id="TIGR01727">
    <property type="entry name" value="oligo_HPY"/>
    <property type="match status" value="1"/>
</dbReference>
<dbReference type="InterPro" id="IPR027417">
    <property type="entry name" value="P-loop_NTPase"/>
</dbReference>
<keyword evidence="5" id="KW-1003">Cell membrane</keyword>
<keyword evidence="10 11" id="KW-0472">Membrane</keyword>
<dbReference type="InterPro" id="IPR050388">
    <property type="entry name" value="ABC_Ni/Peptide_Import"/>
</dbReference>
<dbReference type="SUPFAM" id="SSF161098">
    <property type="entry name" value="MetI-like"/>
    <property type="match status" value="1"/>
</dbReference>
<dbReference type="GO" id="GO:0005524">
    <property type="term" value="F:ATP binding"/>
    <property type="evidence" value="ECO:0007669"/>
    <property type="project" value="UniProtKB-KW"/>
</dbReference>
<comment type="similarity">
    <text evidence="3">Belongs to the ABC transporter superfamily.</text>
</comment>
<evidence type="ECO:0000256" key="9">
    <source>
        <dbReference type="ARBA" id="ARBA00022989"/>
    </source>
</evidence>
<dbReference type="GO" id="GO:0055085">
    <property type="term" value="P:transmembrane transport"/>
    <property type="evidence" value="ECO:0007669"/>
    <property type="project" value="InterPro"/>
</dbReference>
<dbReference type="InterPro" id="IPR017871">
    <property type="entry name" value="ABC_transporter-like_CS"/>
</dbReference>
<feature type="domain" description="ABC transmembrane type-1" evidence="14">
    <location>
        <begin position="80"/>
        <end position="269"/>
    </location>
</feature>
<keyword evidence="7" id="KW-0547">Nucleotide-binding</keyword>
<evidence type="ECO:0000256" key="10">
    <source>
        <dbReference type="ARBA" id="ARBA00023136"/>
    </source>
</evidence>
<dbReference type="AlphaFoldDB" id="A0A1G8YGH9"/>
<sequence length="663" mass="68368">MTVAAVKPAAPRRRLRPTPGLIAGLTVMAALLLLALVAPWIWGDEAEALGGTPYLPSSSEHWFGTDPQGRDVLARTLVATRTTLLMCFGATAIAAVGGIGLGAAIWVAGPRVREIGQRLIDVMISYPAVLLAMIVAAVLSPGAVTSVVAIGLATCPAFARLTTNLAANIAARDFVSTARLLGVPPLRLLRRHIVPNIAEPLLVLVSVAFTVSLKALSGLSFLGIGVQIPSYDWGKLLADGLQDIYNNPAPVIGPSVAIVLAGLAGGLIGDGLAAALSPNEGGGRARGDRAKVKAALGALDASAAAGAVAVADDLVVSLPDGTRLVDGVSLSIAPGEIVGVVGESGSGKSLTAMSLAKLLPEPLRSDAAQLRVGDLDLTGNPSRSRLATEIGIVYQDPSSSFNPVLKLGGQLTETLRVHGGVGRGEARRRAVEQLKLAHVTHPEARMKQYPHELSGGQRQRAMIASAMLTKPKLLIADEPTTALDVTVQAEVLKLLLEANERDGTAILLISHDIAVVSSVCDRVLVMYSGRLVEELTAGQLRAKDAQHPYTRALLAATPAVDEDTEPASIPGRPPQPADRPAGCAFAPRCALVRPVCHEERPLLRITGTGSRAACHVVGEPAEAGAPAAVEAGAPAAVHETSDVPAGPVLPEQGAAQDAEETAR</sequence>
<keyword evidence="6 11" id="KW-0812">Transmembrane</keyword>
<dbReference type="GO" id="GO:0015833">
    <property type="term" value="P:peptide transport"/>
    <property type="evidence" value="ECO:0007669"/>
    <property type="project" value="InterPro"/>
</dbReference>
<evidence type="ECO:0000256" key="5">
    <source>
        <dbReference type="ARBA" id="ARBA00022475"/>
    </source>
</evidence>
<dbReference type="Pfam" id="PF00528">
    <property type="entry name" value="BPD_transp_1"/>
    <property type="match status" value="1"/>
</dbReference>
<evidence type="ECO:0000259" key="14">
    <source>
        <dbReference type="PROSITE" id="PS50928"/>
    </source>
</evidence>
<evidence type="ECO:0000256" key="12">
    <source>
        <dbReference type="SAM" id="MobiDB-lite"/>
    </source>
</evidence>
<feature type="transmembrane region" description="Helical" evidence="11">
    <location>
        <begin position="83"/>
        <end position="108"/>
    </location>
</feature>